<dbReference type="Proteomes" id="UP001178507">
    <property type="component" value="Unassembled WGS sequence"/>
</dbReference>
<protein>
    <recommendedName>
        <fullName evidence="3">EH domain-containing protein</fullName>
    </recommendedName>
</protein>
<dbReference type="PROSITE" id="PS50031">
    <property type="entry name" value="EH"/>
    <property type="match status" value="1"/>
</dbReference>
<evidence type="ECO:0000256" key="1">
    <source>
        <dbReference type="SAM" id="Coils"/>
    </source>
</evidence>
<organism evidence="4 5">
    <name type="scientific">Effrenium voratum</name>
    <dbReference type="NCBI Taxonomy" id="2562239"/>
    <lineage>
        <taxon>Eukaryota</taxon>
        <taxon>Sar</taxon>
        <taxon>Alveolata</taxon>
        <taxon>Dinophyceae</taxon>
        <taxon>Suessiales</taxon>
        <taxon>Symbiodiniaceae</taxon>
        <taxon>Effrenium</taxon>
    </lineage>
</organism>
<dbReference type="Pfam" id="PF12763">
    <property type="entry name" value="EH"/>
    <property type="match status" value="1"/>
</dbReference>
<keyword evidence="5" id="KW-1185">Reference proteome</keyword>
<evidence type="ECO:0000259" key="3">
    <source>
        <dbReference type="PROSITE" id="PS50031"/>
    </source>
</evidence>
<proteinExistence type="predicted"/>
<gene>
    <name evidence="4" type="ORF">EVOR1521_LOCUS30759</name>
</gene>
<dbReference type="EMBL" id="CAUJNA010003783">
    <property type="protein sequence ID" value="CAJ1409736.1"/>
    <property type="molecule type" value="Genomic_DNA"/>
</dbReference>
<comment type="caution">
    <text evidence="4">The sequence shown here is derived from an EMBL/GenBank/DDBJ whole genome shotgun (WGS) entry which is preliminary data.</text>
</comment>
<feature type="compositionally biased region" description="Basic and acidic residues" evidence="2">
    <location>
        <begin position="229"/>
        <end position="271"/>
    </location>
</feature>
<feature type="compositionally biased region" description="Low complexity" evidence="2">
    <location>
        <begin position="145"/>
        <end position="165"/>
    </location>
</feature>
<accession>A0AA36JQ74</accession>
<feature type="compositionally biased region" description="Pro residues" evidence="2">
    <location>
        <begin position="134"/>
        <end position="144"/>
    </location>
</feature>
<feature type="domain" description="EH" evidence="3">
    <location>
        <begin position="32"/>
        <end position="124"/>
    </location>
</feature>
<feature type="region of interest" description="Disordered" evidence="2">
    <location>
        <begin position="114"/>
        <end position="170"/>
    </location>
</feature>
<dbReference type="InterPro" id="IPR011992">
    <property type="entry name" value="EF-hand-dom_pair"/>
</dbReference>
<feature type="compositionally biased region" description="Polar residues" evidence="2">
    <location>
        <begin position="120"/>
        <end position="129"/>
    </location>
</feature>
<dbReference type="GO" id="GO:0016197">
    <property type="term" value="P:endosomal transport"/>
    <property type="evidence" value="ECO:0007669"/>
    <property type="project" value="TreeGrafter"/>
</dbReference>
<name>A0AA36JQ74_9DINO</name>
<dbReference type="CDD" id="cd00052">
    <property type="entry name" value="EH"/>
    <property type="match status" value="1"/>
</dbReference>
<keyword evidence="1" id="KW-0175">Coiled coil</keyword>
<dbReference type="PANTHER" id="PTHR11216">
    <property type="entry name" value="EH DOMAIN"/>
    <property type="match status" value="1"/>
</dbReference>
<evidence type="ECO:0000313" key="5">
    <source>
        <dbReference type="Proteomes" id="UP001178507"/>
    </source>
</evidence>
<reference evidence="4" key="1">
    <citation type="submission" date="2023-08" db="EMBL/GenBank/DDBJ databases">
        <authorList>
            <person name="Chen Y."/>
            <person name="Shah S."/>
            <person name="Dougan E. K."/>
            <person name="Thang M."/>
            <person name="Chan C."/>
        </authorList>
    </citation>
    <scope>NUCLEOTIDE SEQUENCE</scope>
</reference>
<feature type="compositionally biased region" description="Basic and acidic residues" evidence="2">
    <location>
        <begin position="303"/>
        <end position="314"/>
    </location>
</feature>
<dbReference type="GO" id="GO:0006897">
    <property type="term" value="P:endocytosis"/>
    <property type="evidence" value="ECO:0007669"/>
    <property type="project" value="TreeGrafter"/>
</dbReference>
<dbReference type="SUPFAM" id="SSF47473">
    <property type="entry name" value="EF-hand"/>
    <property type="match status" value="1"/>
</dbReference>
<feature type="region of interest" description="Disordered" evidence="2">
    <location>
        <begin position="219"/>
        <end position="271"/>
    </location>
</feature>
<dbReference type="InterPro" id="IPR000261">
    <property type="entry name" value="EH_dom"/>
</dbReference>
<dbReference type="AlphaFoldDB" id="A0AA36JQ74"/>
<evidence type="ECO:0000256" key="2">
    <source>
        <dbReference type="SAM" id="MobiDB-lite"/>
    </source>
</evidence>
<dbReference type="Gene3D" id="1.10.238.10">
    <property type="entry name" value="EF-hand"/>
    <property type="match status" value="1"/>
</dbReference>
<feature type="coiled-coil region" evidence="1">
    <location>
        <begin position="409"/>
        <end position="451"/>
    </location>
</feature>
<dbReference type="SMART" id="SM00027">
    <property type="entry name" value="EH"/>
    <property type="match status" value="1"/>
</dbReference>
<feature type="region of interest" description="Disordered" evidence="2">
    <location>
        <begin position="303"/>
        <end position="329"/>
    </location>
</feature>
<sequence length="500" mass="55077">MDYGYPAPPPVPSGACSTQVLGAAPFSAEELQYYQQLHSHLGQGPVDGRAGANFLMQSGLPMPVLHDIWEIADSQSQGVLSQEQFYNALRLVAWAQAGREVGAELIGQAPPALPDFAALSPSSKTPSGNTSPRPKTPTPEPHPATPAALEPAFSFPEPEPFSSAADSFGAFPSASAPETAAFGEELTSAAEPFGFEAKSEGALGDAFGAWGESGAWQEPAAAWEAPGEDPFRTEQGERSPTERRHKSPDKTLRSTEKSPKSPKSVARDEEALSELSRRFEKVLAADREVSKLIREEMQGLEDELRSVQDSRLQLDRQNTQEAKEREQLSAESQRLELQLSEAKQRLLALRDDCRAMNLESLSMRRDRSHLAEEMAFLQRSLDTETRSLEGLAKMNQSILNFNGGMEANAELLARQRKELQLSKEQQQARQEERQNNELRNLLDRRRREQAAMLASHQDLQQKHQLVRAMQTDNVSALSAMTKSVPLDGHSWATSLLGSRT</sequence>
<evidence type="ECO:0000313" key="4">
    <source>
        <dbReference type="EMBL" id="CAJ1409736.1"/>
    </source>
</evidence>
<dbReference type="GO" id="GO:0005737">
    <property type="term" value="C:cytoplasm"/>
    <property type="evidence" value="ECO:0007669"/>
    <property type="project" value="TreeGrafter"/>
</dbReference>
<dbReference type="GO" id="GO:0005886">
    <property type="term" value="C:plasma membrane"/>
    <property type="evidence" value="ECO:0007669"/>
    <property type="project" value="TreeGrafter"/>
</dbReference>